<dbReference type="Gene3D" id="3.50.50.100">
    <property type="match status" value="1"/>
</dbReference>
<dbReference type="EC" id="1.6.5.9" evidence="2"/>
<evidence type="ECO:0000259" key="10">
    <source>
        <dbReference type="Pfam" id="PF07992"/>
    </source>
</evidence>
<name>A0ABV9PT30_9ACTN</name>
<protein>
    <recommendedName>
        <fullName evidence="2">NADH:ubiquinone reductase (non-electrogenic)</fullName>
        <ecNumber evidence="2">1.6.5.9</ecNumber>
    </recommendedName>
</protein>
<evidence type="ECO:0000256" key="6">
    <source>
        <dbReference type="ARBA" id="ARBA00023027"/>
    </source>
</evidence>
<keyword evidence="9" id="KW-0472">Membrane</keyword>
<dbReference type="InterPro" id="IPR045024">
    <property type="entry name" value="NDH-2"/>
</dbReference>
<dbReference type="InterPro" id="IPR023753">
    <property type="entry name" value="FAD/NAD-binding_dom"/>
</dbReference>
<dbReference type="PANTHER" id="PTHR43706">
    <property type="entry name" value="NADH DEHYDROGENASE"/>
    <property type="match status" value="1"/>
</dbReference>
<reference evidence="12" key="1">
    <citation type="journal article" date="2019" name="Int. J. Syst. Evol. Microbiol.">
        <title>The Global Catalogue of Microorganisms (GCM) 10K type strain sequencing project: providing services to taxonomists for standard genome sequencing and annotation.</title>
        <authorList>
            <consortium name="The Broad Institute Genomics Platform"/>
            <consortium name="The Broad Institute Genome Sequencing Center for Infectious Disease"/>
            <person name="Wu L."/>
            <person name="Ma J."/>
        </authorList>
    </citation>
    <scope>NUCLEOTIDE SEQUENCE [LARGE SCALE GENOMIC DNA]</scope>
    <source>
        <strain evidence="12">JCM 11882</strain>
    </source>
</reference>
<keyword evidence="9" id="KW-0812">Transmembrane</keyword>
<evidence type="ECO:0000256" key="1">
    <source>
        <dbReference type="ARBA" id="ARBA00005272"/>
    </source>
</evidence>
<evidence type="ECO:0000313" key="11">
    <source>
        <dbReference type="EMBL" id="MFC4755947.1"/>
    </source>
</evidence>
<evidence type="ECO:0000256" key="3">
    <source>
        <dbReference type="ARBA" id="ARBA00022630"/>
    </source>
</evidence>
<keyword evidence="9" id="KW-1133">Transmembrane helix</keyword>
<sequence length="486" mass="52781">MTEPASDQVTAATPVPRRHRVVIIGSGFGGLFAAQQLEKADVDVTLIAKTGHHLFQPLLYQVATGILSVGEIAPPTRLILRDQKNATVVLGDVNKIDVAGKRVHATAGHIAFDLEYDSLVVAAGANQSYFGNDHFERWAPGMKTVDDALELRSRILGCFEQAEVIDDEDERRRLLTFIIVGAGPTGVEMAGQVAELAQHTLKDSFRRIDPASARVILLDAAPAVLPPFGNNLGNAARARLEKMGVEIQLNAMVTDVDYNGIEVKDPDGSVRRIDASCKIWSAGVKASPLGRMLADQTDAEIDRAGRVLVRKDLSLPGHPEIFVVGDMMSLDNLPGVAQVAIQGGKYAAKQIINEVEKGKSPADRPPFKYFDKGSMATVSRYSAVVKMGKIEISGFIAWVMWLIVHLAYLIGFKNRITTMFSWGMHMGGDHRSQLTSTKQWVYARQAIERVAADEAAALRTAEQSRHDSAATDSSSDRAGHDAESVH</sequence>
<comment type="catalytic activity">
    <reaction evidence="7">
        <text>a quinone + NADH + H(+) = a quinol + NAD(+)</text>
        <dbReference type="Rhea" id="RHEA:46160"/>
        <dbReference type="ChEBI" id="CHEBI:15378"/>
        <dbReference type="ChEBI" id="CHEBI:24646"/>
        <dbReference type="ChEBI" id="CHEBI:57540"/>
        <dbReference type="ChEBI" id="CHEBI:57945"/>
        <dbReference type="ChEBI" id="CHEBI:132124"/>
        <dbReference type="EC" id="1.6.5.9"/>
    </reaction>
</comment>
<evidence type="ECO:0000256" key="7">
    <source>
        <dbReference type="ARBA" id="ARBA00047599"/>
    </source>
</evidence>
<dbReference type="SUPFAM" id="SSF51905">
    <property type="entry name" value="FAD/NAD(P)-binding domain"/>
    <property type="match status" value="1"/>
</dbReference>
<organism evidence="11 12">
    <name type="scientific">Dietzia aurantiaca</name>
    <dbReference type="NCBI Taxonomy" id="983873"/>
    <lineage>
        <taxon>Bacteria</taxon>
        <taxon>Bacillati</taxon>
        <taxon>Actinomycetota</taxon>
        <taxon>Actinomycetes</taxon>
        <taxon>Mycobacteriales</taxon>
        <taxon>Dietziaceae</taxon>
        <taxon>Dietzia</taxon>
    </lineage>
</organism>
<evidence type="ECO:0000313" key="12">
    <source>
        <dbReference type="Proteomes" id="UP001595836"/>
    </source>
</evidence>
<evidence type="ECO:0000256" key="2">
    <source>
        <dbReference type="ARBA" id="ARBA00012637"/>
    </source>
</evidence>
<dbReference type="InterPro" id="IPR036188">
    <property type="entry name" value="FAD/NAD-bd_sf"/>
</dbReference>
<accession>A0ABV9PT30</accession>
<dbReference type="Proteomes" id="UP001595836">
    <property type="component" value="Unassembled WGS sequence"/>
</dbReference>
<evidence type="ECO:0000256" key="9">
    <source>
        <dbReference type="SAM" id="Phobius"/>
    </source>
</evidence>
<dbReference type="PRINTS" id="PR00368">
    <property type="entry name" value="FADPNR"/>
</dbReference>
<dbReference type="Pfam" id="PF07992">
    <property type="entry name" value="Pyr_redox_2"/>
    <property type="match status" value="1"/>
</dbReference>
<dbReference type="EMBL" id="JBHSHP010000055">
    <property type="protein sequence ID" value="MFC4755947.1"/>
    <property type="molecule type" value="Genomic_DNA"/>
</dbReference>
<keyword evidence="6" id="KW-0520">NAD</keyword>
<dbReference type="PANTHER" id="PTHR43706:SF47">
    <property type="entry name" value="EXTERNAL NADH-UBIQUINONE OXIDOREDUCTASE 1, MITOCHONDRIAL-RELATED"/>
    <property type="match status" value="1"/>
</dbReference>
<comment type="similarity">
    <text evidence="1">Belongs to the NADH dehydrogenase family.</text>
</comment>
<keyword evidence="3" id="KW-0285">Flavoprotein</keyword>
<feature type="compositionally biased region" description="Basic and acidic residues" evidence="8">
    <location>
        <begin position="462"/>
        <end position="486"/>
    </location>
</feature>
<evidence type="ECO:0000256" key="4">
    <source>
        <dbReference type="ARBA" id="ARBA00022827"/>
    </source>
</evidence>
<evidence type="ECO:0000256" key="5">
    <source>
        <dbReference type="ARBA" id="ARBA00023002"/>
    </source>
</evidence>
<feature type="region of interest" description="Disordered" evidence="8">
    <location>
        <begin position="458"/>
        <end position="486"/>
    </location>
</feature>
<feature type="domain" description="FAD/NAD(P)-binding" evidence="10">
    <location>
        <begin position="20"/>
        <end position="344"/>
    </location>
</feature>
<feature type="transmembrane region" description="Helical" evidence="9">
    <location>
        <begin position="392"/>
        <end position="412"/>
    </location>
</feature>
<keyword evidence="5" id="KW-0560">Oxidoreductase</keyword>
<comment type="caution">
    <text evidence="11">The sequence shown here is derived from an EMBL/GenBank/DDBJ whole genome shotgun (WGS) entry which is preliminary data.</text>
</comment>
<gene>
    <name evidence="11" type="ORF">ACFO7U_14340</name>
</gene>
<dbReference type="RefSeq" id="WP_344996096.1">
    <property type="nucleotide sequence ID" value="NZ_BAABCD010000054.1"/>
</dbReference>
<keyword evidence="4" id="KW-0274">FAD</keyword>
<evidence type="ECO:0000256" key="8">
    <source>
        <dbReference type="SAM" id="MobiDB-lite"/>
    </source>
</evidence>
<dbReference type="PRINTS" id="PR00411">
    <property type="entry name" value="PNDRDTASEI"/>
</dbReference>
<keyword evidence="12" id="KW-1185">Reference proteome</keyword>
<proteinExistence type="inferred from homology"/>